<evidence type="ECO:0000259" key="1">
    <source>
        <dbReference type="Pfam" id="PF26607"/>
    </source>
</evidence>
<sequence>MATPLSTNEFQEAEFSRLSVSPTAEWANLGGQLRGLPTPIYYSGSLFAFTRNLDNRLGMCKVDPSGTKGVWSTYGGTLTYSPAAALSQNGSIAVIGRMQSGQIQISYINPFQGIYTPWVAITGAPSGTNFTGPVQLVQNTNARLEAFALDTSGNLWHAWETSVGSSPKWSSWSHLGSGFNATQIEFPVFLLQGGTNKGCLQAVLIGNQPNMYQSTQYAGGGYDSWSPFTVVGTTIAPDSPPQFANGAAANFDTNLQNAAYAGYNANAGVGQNPLVYCAPPSFPQWGPINNVTADQYPISNAAPVMLSNGGVANLAWATPSGQVYLVSEAITANNFWSNTIQQVGTANPQFTGQMSAIVNNGIDGLFMLVADGSLAFINYLPQ</sequence>
<dbReference type="AlphaFoldDB" id="A0A2N7W8F7"/>
<dbReference type="RefSeq" id="WP_102609459.1">
    <property type="nucleotide sequence ID" value="NZ_CADIKD010000001.1"/>
</dbReference>
<feature type="domain" description="PLL-like beta propeller" evidence="1">
    <location>
        <begin position="22"/>
        <end position="181"/>
    </location>
</feature>
<reference evidence="2 3" key="1">
    <citation type="submission" date="2018-01" db="EMBL/GenBank/DDBJ databases">
        <title>Whole genome analyses suggest that Burkholderia sensu lato contains two further novel genera in the rhizoxinica-symbiotica group Mycetohabitans gen. nov., and Trinickia gen. nov.: implications for the evolution of diazotrophy and nodulation in the Burkholderiaceae.</title>
        <authorList>
            <person name="Estrada-de los Santos P."/>
            <person name="Palmer M."/>
            <person name="Chavez-Ramirez B."/>
            <person name="Beukes C."/>
            <person name="Steenkamp E.T."/>
            <person name="Hirsch A.M."/>
            <person name="Manyaka P."/>
            <person name="Maluk M."/>
            <person name="Lafos M."/>
            <person name="Crook M."/>
            <person name="Gross E."/>
            <person name="Simon M.F."/>
            <person name="Bueno dos Reis Junior F."/>
            <person name="Poole P.S."/>
            <person name="Venter S.N."/>
            <person name="James E.K."/>
        </authorList>
    </citation>
    <scope>NUCLEOTIDE SEQUENCE [LARGE SCALE GENOMIC DNA]</scope>
    <source>
        <strain evidence="2 3">GP25-8</strain>
    </source>
</reference>
<protein>
    <recommendedName>
        <fullName evidence="1">PLL-like beta propeller domain-containing protein</fullName>
    </recommendedName>
</protein>
<name>A0A2N7W8F7_9BURK</name>
<dbReference type="EMBL" id="PNYB01000006">
    <property type="protein sequence ID" value="PMS25687.1"/>
    <property type="molecule type" value="Genomic_DNA"/>
</dbReference>
<evidence type="ECO:0000313" key="3">
    <source>
        <dbReference type="Proteomes" id="UP000235347"/>
    </source>
</evidence>
<evidence type="ECO:0000313" key="2">
    <source>
        <dbReference type="EMBL" id="PMS25687.1"/>
    </source>
</evidence>
<keyword evidence="3" id="KW-1185">Reference proteome</keyword>
<comment type="caution">
    <text evidence="2">The sequence shown here is derived from an EMBL/GenBank/DDBJ whole genome shotgun (WGS) entry which is preliminary data.</text>
</comment>
<dbReference type="InterPro" id="IPR058502">
    <property type="entry name" value="PLL-like_beta-prop"/>
</dbReference>
<proteinExistence type="predicted"/>
<dbReference type="SUPFAM" id="SSF89372">
    <property type="entry name" value="Fucose-specific lectin"/>
    <property type="match status" value="1"/>
</dbReference>
<accession>A0A2N7W8F7</accession>
<organism evidence="2 3">
    <name type="scientific">Trinickia soli</name>
    <dbReference type="NCBI Taxonomy" id="380675"/>
    <lineage>
        <taxon>Bacteria</taxon>
        <taxon>Pseudomonadati</taxon>
        <taxon>Pseudomonadota</taxon>
        <taxon>Betaproteobacteria</taxon>
        <taxon>Burkholderiales</taxon>
        <taxon>Burkholderiaceae</taxon>
        <taxon>Trinickia</taxon>
    </lineage>
</organism>
<gene>
    <name evidence="2" type="ORF">C0Z19_08975</name>
</gene>
<dbReference type="Proteomes" id="UP000235347">
    <property type="component" value="Unassembled WGS sequence"/>
</dbReference>
<dbReference type="Pfam" id="PF26607">
    <property type="entry name" value="DUF8189"/>
    <property type="match status" value="1"/>
</dbReference>